<feature type="non-terminal residue" evidence="3">
    <location>
        <position position="1"/>
    </location>
</feature>
<evidence type="ECO:0000313" key="4">
    <source>
        <dbReference type="Proteomes" id="UP000001977"/>
    </source>
</evidence>
<proteinExistence type="predicted"/>
<dbReference type="GO" id="GO:0046872">
    <property type="term" value="F:metal ion binding"/>
    <property type="evidence" value="ECO:0007669"/>
    <property type="project" value="UniProtKB-KW"/>
</dbReference>
<dbReference type="Gene3D" id="3.90.850.10">
    <property type="entry name" value="Fumarylacetoacetase-like, C-terminal domain"/>
    <property type="match status" value="1"/>
</dbReference>
<reference evidence="3 4" key="1">
    <citation type="journal article" date="2006" name="J. Bacteriol.">
        <title>Comparison of the genome sequence of the poultry pathogen Bordetella avium with those of B. bronchiseptica, B. pertussis, and B. parapertussis reveals extensive diversity in surface structures associated with host interaction.</title>
        <authorList>
            <person name="Sebaihia M."/>
            <person name="Preston A."/>
            <person name="Maskell D.J."/>
            <person name="Kuzmiak H."/>
            <person name="Connell T.D."/>
            <person name="King N.D."/>
            <person name="Orndorff P.E."/>
            <person name="Miyamoto D.M."/>
            <person name="Thomson N.R."/>
            <person name="Harris D."/>
            <person name="Goble A."/>
            <person name="Lord A."/>
            <person name="Murphy L."/>
            <person name="Quail M.A."/>
            <person name="Rutter S."/>
            <person name="Squares R."/>
            <person name="Squares S."/>
            <person name="Woodward J."/>
            <person name="Parkhill J."/>
            <person name="Temple L.M."/>
        </authorList>
    </citation>
    <scope>NUCLEOTIDE SEQUENCE [LARGE SCALE GENOMIC DNA]</scope>
    <source>
        <strain evidence="3 4">197N</strain>
    </source>
</reference>
<name>Q2L318_BORA1</name>
<keyword evidence="3" id="KW-0413">Isomerase</keyword>
<protein>
    <submittedName>
        <fullName evidence="3">2-hydroxyhepta-2,4-diene-1,7-dioate isomerase</fullName>
        <ecNumber evidence="3">5.3.3.10</ecNumber>
    </submittedName>
</protein>
<dbReference type="PANTHER" id="PTHR11820:SF114">
    <property type="entry name" value="4-HYDROXYPHENYLACETATE CATABOLISM PROTEIN"/>
    <property type="match status" value="1"/>
</dbReference>
<sequence length="268" mass="28214">VPPSCGAGLPYSAVDMRSAGEPPRPALTQGAAIQPRSQIDVTVMMPLQTSTSRPSPAIGTVYGVLLNDPATVERITPSFSLTPYKNAPKAPILYIKPQNTLAGEGAAVAIPVEPGVVRIDATVGVVFGRAASRVSAEHALAYVAGYIVVSDITLPHEDYYRPPIAQRCRDGFCPIGPMQDASQFDLAHAKLSVSINGNEVMRRSLSNMVRPLPQLIADVTEFLTLSPGDVLLLGAPEGAPLAYPGDSIRIEVDGLGSLSHTLVVEELA</sequence>
<evidence type="ECO:0000313" key="3">
    <source>
        <dbReference type="EMBL" id="CAJ48871.1"/>
    </source>
</evidence>
<organism evidence="3 4">
    <name type="scientific">Bordetella avium (strain 197N)</name>
    <dbReference type="NCBI Taxonomy" id="360910"/>
    <lineage>
        <taxon>Bacteria</taxon>
        <taxon>Pseudomonadati</taxon>
        <taxon>Pseudomonadota</taxon>
        <taxon>Betaproteobacteria</taxon>
        <taxon>Burkholderiales</taxon>
        <taxon>Alcaligenaceae</taxon>
        <taxon>Bordetella</taxon>
    </lineage>
</organism>
<evidence type="ECO:0000256" key="1">
    <source>
        <dbReference type="ARBA" id="ARBA00022723"/>
    </source>
</evidence>
<dbReference type="EC" id="5.3.3.10" evidence="3"/>
<keyword evidence="1" id="KW-0479">Metal-binding</keyword>
<dbReference type="eggNOG" id="COG0179">
    <property type="taxonomic scope" value="Bacteria"/>
</dbReference>
<dbReference type="InterPro" id="IPR036663">
    <property type="entry name" value="Fumarylacetoacetase_C_sf"/>
</dbReference>
<dbReference type="InterPro" id="IPR011234">
    <property type="entry name" value="Fumarylacetoacetase-like_C"/>
</dbReference>
<dbReference type="AlphaFoldDB" id="Q2L318"/>
<dbReference type="STRING" id="360910.BAV1265"/>
<evidence type="ECO:0000259" key="2">
    <source>
        <dbReference type="Pfam" id="PF01557"/>
    </source>
</evidence>
<dbReference type="KEGG" id="bav:BAV1265"/>
<dbReference type="Pfam" id="PF01557">
    <property type="entry name" value="FAA_hydrolase"/>
    <property type="match status" value="1"/>
</dbReference>
<keyword evidence="4" id="KW-1185">Reference proteome</keyword>
<dbReference type="GO" id="GO:0008704">
    <property type="term" value="F:5-carboxymethyl-2-hydroxymuconate delta-isomerase activity"/>
    <property type="evidence" value="ECO:0007669"/>
    <property type="project" value="UniProtKB-EC"/>
</dbReference>
<dbReference type="Proteomes" id="UP000001977">
    <property type="component" value="Chromosome"/>
</dbReference>
<gene>
    <name evidence="3" type="primary">hpaG</name>
    <name evidence="3" type="ordered locus">BAV1265</name>
</gene>
<dbReference type="EMBL" id="AM167904">
    <property type="protein sequence ID" value="CAJ48871.1"/>
    <property type="molecule type" value="Genomic_DNA"/>
</dbReference>
<dbReference type="SUPFAM" id="SSF56529">
    <property type="entry name" value="FAH"/>
    <property type="match status" value="1"/>
</dbReference>
<dbReference type="PANTHER" id="PTHR11820">
    <property type="entry name" value="ACYLPYRUVASE"/>
    <property type="match status" value="1"/>
</dbReference>
<accession>Q2L318</accession>
<feature type="domain" description="Fumarylacetoacetase-like C-terminal" evidence="2">
    <location>
        <begin position="61"/>
        <end position="262"/>
    </location>
</feature>
<dbReference type="HOGENOM" id="CLU_028458_4_1_4"/>